<evidence type="ECO:0000256" key="10">
    <source>
        <dbReference type="ARBA" id="ARBA00023136"/>
    </source>
</evidence>
<feature type="transmembrane region" description="Helical" evidence="13">
    <location>
        <begin position="205"/>
        <end position="230"/>
    </location>
</feature>
<keyword evidence="6" id="KW-0769">Symport</keyword>
<feature type="transmembrane region" description="Helical" evidence="13">
    <location>
        <begin position="539"/>
        <end position="557"/>
    </location>
</feature>
<keyword evidence="5 13" id="KW-0812">Transmembrane</keyword>
<evidence type="ECO:0000256" key="4">
    <source>
        <dbReference type="ARBA" id="ARBA00022475"/>
    </source>
</evidence>
<dbReference type="PANTHER" id="PTHR48086">
    <property type="entry name" value="SODIUM/PROLINE SYMPORTER-RELATED"/>
    <property type="match status" value="1"/>
</dbReference>
<keyword evidence="4" id="KW-1003">Cell membrane</keyword>
<evidence type="ECO:0000313" key="14">
    <source>
        <dbReference type="EMBL" id="MFC4248409.1"/>
    </source>
</evidence>
<keyword evidence="9" id="KW-0406">Ion transport</keyword>
<dbReference type="GeneID" id="71852905"/>
<dbReference type="AlphaFoldDB" id="A0ABD5P312"/>
<keyword evidence="8" id="KW-0915">Sodium</keyword>
<evidence type="ECO:0000256" key="1">
    <source>
        <dbReference type="ARBA" id="ARBA00004651"/>
    </source>
</evidence>
<gene>
    <name evidence="14" type="ORF">ACFOZ7_15960</name>
</gene>
<evidence type="ECO:0000256" key="12">
    <source>
        <dbReference type="RuleBase" id="RU362091"/>
    </source>
</evidence>
<dbReference type="InterPro" id="IPR001734">
    <property type="entry name" value="Na/solute_symporter"/>
</dbReference>
<dbReference type="RefSeq" id="WP_246972242.1">
    <property type="nucleotide sequence ID" value="NZ_CP095397.1"/>
</dbReference>
<evidence type="ECO:0000256" key="7">
    <source>
        <dbReference type="ARBA" id="ARBA00022989"/>
    </source>
</evidence>
<reference evidence="14 15" key="1">
    <citation type="journal article" date="2014" name="Int. J. Syst. Evol. Microbiol.">
        <title>Complete genome sequence of Corynebacterium casei LMG S-19264T (=DSM 44701T), isolated from a smear-ripened cheese.</title>
        <authorList>
            <consortium name="US DOE Joint Genome Institute (JGI-PGF)"/>
            <person name="Walter F."/>
            <person name="Albersmeier A."/>
            <person name="Kalinowski J."/>
            <person name="Ruckert C."/>
        </authorList>
    </citation>
    <scope>NUCLEOTIDE SEQUENCE [LARGE SCALE GENOMIC DNA]</scope>
    <source>
        <strain evidence="14 15">IBRC-M 10912</strain>
    </source>
</reference>
<organism evidence="14 15">
    <name type="scientific">Natribaculum luteum</name>
    <dbReference type="NCBI Taxonomy" id="1586232"/>
    <lineage>
        <taxon>Archaea</taxon>
        <taxon>Methanobacteriati</taxon>
        <taxon>Methanobacteriota</taxon>
        <taxon>Stenosarchaea group</taxon>
        <taxon>Halobacteria</taxon>
        <taxon>Halobacteriales</taxon>
        <taxon>Natrialbaceae</taxon>
        <taxon>Natribaculum</taxon>
    </lineage>
</organism>
<evidence type="ECO:0000256" key="9">
    <source>
        <dbReference type="ARBA" id="ARBA00023065"/>
    </source>
</evidence>
<dbReference type="EMBL" id="JBHSDJ010000122">
    <property type="protein sequence ID" value="MFC4248409.1"/>
    <property type="molecule type" value="Genomic_DNA"/>
</dbReference>
<dbReference type="PROSITE" id="PS50283">
    <property type="entry name" value="NA_SOLUT_SYMP_3"/>
    <property type="match status" value="1"/>
</dbReference>
<name>A0ABD5P312_9EURY</name>
<evidence type="ECO:0000256" key="3">
    <source>
        <dbReference type="ARBA" id="ARBA00022448"/>
    </source>
</evidence>
<dbReference type="Pfam" id="PF00474">
    <property type="entry name" value="SSF"/>
    <property type="match status" value="1"/>
</dbReference>
<feature type="transmembrane region" description="Helical" evidence="13">
    <location>
        <begin position="176"/>
        <end position="198"/>
    </location>
</feature>
<evidence type="ECO:0000256" key="6">
    <source>
        <dbReference type="ARBA" id="ARBA00022847"/>
    </source>
</evidence>
<evidence type="ECO:0000256" key="5">
    <source>
        <dbReference type="ARBA" id="ARBA00022692"/>
    </source>
</evidence>
<dbReference type="Proteomes" id="UP001595821">
    <property type="component" value="Unassembled WGS sequence"/>
</dbReference>
<accession>A0ABD5P312</accession>
<feature type="transmembrane region" description="Helical" evidence="13">
    <location>
        <begin position="67"/>
        <end position="91"/>
    </location>
</feature>
<dbReference type="GO" id="GO:0005886">
    <property type="term" value="C:plasma membrane"/>
    <property type="evidence" value="ECO:0007669"/>
    <property type="project" value="UniProtKB-SubCell"/>
</dbReference>
<feature type="transmembrane region" description="Helical" evidence="13">
    <location>
        <begin position="447"/>
        <end position="468"/>
    </location>
</feature>
<keyword evidence="7 13" id="KW-1133">Transmembrane helix</keyword>
<keyword evidence="11" id="KW-0739">Sodium transport</keyword>
<dbReference type="InterPro" id="IPR038377">
    <property type="entry name" value="Na/Glc_symporter_sf"/>
</dbReference>
<evidence type="ECO:0000313" key="15">
    <source>
        <dbReference type="Proteomes" id="UP001595821"/>
    </source>
</evidence>
<feature type="transmembrane region" description="Helical" evidence="13">
    <location>
        <begin position="258"/>
        <end position="281"/>
    </location>
</feature>
<sequence>MIEADPLSTAGVLQTGYEFQEVFQELLIPVILIGLTFVAYYGISLYMKRNIQDTDDYMVAGRTIGPFINGGAIAASWESLATFMGVTALILTVQMPFVAMWTNFMLSVPLVVILYGQTLRRLGSYTPATFCKDRYGDMMSVVMALLIVFVMLMYALGQFIGLAQIVEILFGWDYTLSLIAIAIVVAGYVVIAGMWGVSYNAALQFWLMFAAAFFPMMLILNDLGATGWYFPPLGYGNLTGEMTNFAPGFFDMTFDTRWYFAMFLAMALGPIGMPHLAQRILTSRNVKSAQRTGFWFIILNGLLFATIYSVAFAGVMWIETQGIAIEEADYDKMIFYLNFAFNNDAITGFVVAGAIAGGLSTVSGHMLAISAAVANDVTEAFELDITEDRKTQFGYVSVLAAALIIALIALNPPAFLVVSILWAFAISAAAITPVIVLGVWSARVNRYGAIASSVVGFFVILILSPHAFSGIDAGGEGLTAALGMDAVMIGFPVAIITLVVVSLLTENIHALKVDPNDNRALINEMHGYPEDGTERFTSAVPLIILALLMLPILYWGIQPW</sequence>
<comment type="subcellular location">
    <subcellularLocation>
        <location evidence="1">Cell membrane</location>
        <topology evidence="1">Multi-pass membrane protein</topology>
    </subcellularLocation>
</comment>
<dbReference type="Gene3D" id="1.20.1730.10">
    <property type="entry name" value="Sodium/glucose cotransporter"/>
    <property type="match status" value="1"/>
</dbReference>
<feature type="transmembrane region" description="Helical" evidence="13">
    <location>
        <begin position="416"/>
        <end position="440"/>
    </location>
</feature>
<protein>
    <submittedName>
        <fullName evidence="14">Sodium:solute symporter</fullName>
    </submittedName>
</protein>
<feature type="transmembrane region" description="Helical" evidence="13">
    <location>
        <begin position="26"/>
        <end position="46"/>
    </location>
</feature>
<keyword evidence="10 13" id="KW-0472">Membrane</keyword>
<evidence type="ECO:0000256" key="2">
    <source>
        <dbReference type="ARBA" id="ARBA00006434"/>
    </source>
</evidence>
<feature type="transmembrane region" description="Helical" evidence="13">
    <location>
        <begin position="480"/>
        <end position="504"/>
    </location>
</feature>
<dbReference type="GO" id="GO:0015293">
    <property type="term" value="F:symporter activity"/>
    <property type="evidence" value="ECO:0007669"/>
    <property type="project" value="UniProtKB-KW"/>
</dbReference>
<comment type="similarity">
    <text evidence="2 12">Belongs to the sodium:solute symporter (SSF) (TC 2.A.21) family.</text>
</comment>
<feature type="transmembrane region" description="Helical" evidence="13">
    <location>
        <begin position="135"/>
        <end position="156"/>
    </location>
</feature>
<comment type="caution">
    <text evidence="14">The sequence shown here is derived from an EMBL/GenBank/DDBJ whole genome shotgun (WGS) entry which is preliminary data.</text>
</comment>
<feature type="transmembrane region" description="Helical" evidence="13">
    <location>
        <begin position="293"/>
        <end position="318"/>
    </location>
</feature>
<feature type="transmembrane region" description="Helical" evidence="13">
    <location>
        <begin position="345"/>
        <end position="373"/>
    </location>
</feature>
<proteinExistence type="inferred from homology"/>
<feature type="transmembrane region" description="Helical" evidence="13">
    <location>
        <begin position="97"/>
        <end position="115"/>
    </location>
</feature>
<evidence type="ECO:0000256" key="11">
    <source>
        <dbReference type="ARBA" id="ARBA00023201"/>
    </source>
</evidence>
<evidence type="ECO:0000256" key="13">
    <source>
        <dbReference type="SAM" id="Phobius"/>
    </source>
</evidence>
<dbReference type="InterPro" id="IPR050277">
    <property type="entry name" value="Sodium:Solute_Symporter"/>
</dbReference>
<evidence type="ECO:0000256" key="8">
    <source>
        <dbReference type="ARBA" id="ARBA00023053"/>
    </source>
</evidence>
<dbReference type="PANTHER" id="PTHR48086:SF3">
    <property type="entry name" value="SODIUM_PROLINE SYMPORTER"/>
    <property type="match status" value="1"/>
</dbReference>
<dbReference type="GO" id="GO:0006814">
    <property type="term" value="P:sodium ion transport"/>
    <property type="evidence" value="ECO:0007669"/>
    <property type="project" value="UniProtKB-KW"/>
</dbReference>
<feature type="transmembrane region" description="Helical" evidence="13">
    <location>
        <begin position="393"/>
        <end position="410"/>
    </location>
</feature>
<keyword evidence="3" id="KW-0813">Transport</keyword>